<organism evidence="1 2">
    <name type="scientific">Vibrio splendidus</name>
    <dbReference type="NCBI Taxonomy" id="29497"/>
    <lineage>
        <taxon>Bacteria</taxon>
        <taxon>Pseudomonadati</taxon>
        <taxon>Pseudomonadota</taxon>
        <taxon>Gammaproteobacteria</taxon>
        <taxon>Vibrionales</taxon>
        <taxon>Vibrionaceae</taxon>
        <taxon>Vibrio</taxon>
    </lineage>
</organism>
<name>A0AB35N3E2_VIBSP</name>
<gene>
    <name evidence="1" type="ORF">Q8W42_19435</name>
</gene>
<reference evidence="1" key="1">
    <citation type="submission" date="2023-07" db="EMBL/GenBank/DDBJ databases">
        <title>Genome content predicts the carbon catabolic preferences of heterotrophic bacteria.</title>
        <authorList>
            <person name="Gralka M."/>
        </authorList>
    </citation>
    <scope>NUCLEOTIDE SEQUENCE</scope>
    <source>
        <strain evidence="1">6E02</strain>
    </source>
</reference>
<dbReference type="Proteomes" id="UP001177935">
    <property type="component" value="Unassembled WGS sequence"/>
</dbReference>
<proteinExistence type="predicted"/>
<evidence type="ECO:0000313" key="2">
    <source>
        <dbReference type="Proteomes" id="UP001177935"/>
    </source>
</evidence>
<accession>A0AB35N3E2</accession>
<evidence type="ECO:0000313" key="1">
    <source>
        <dbReference type="EMBL" id="MDP2502890.1"/>
    </source>
</evidence>
<dbReference type="EMBL" id="JAUYVL010000015">
    <property type="protein sequence ID" value="MDP2502890.1"/>
    <property type="molecule type" value="Genomic_DNA"/>
</dbReference>
<dbReference type="AlphaFoldDB" id="A0AB35N3E2"/>
<dbReference type="RefSeq" id="WP_102560896.1">
    <property type="nucleotide sequence ID" value="NZ_CAWNUI010000038.1"/>
</dbReference>
<comment type="caution">
    <text evidence="1">The sequence shown here is derived from an EMBL/GenBank/DDBJ whole genome shotgun (WGS) entry which is preliminary data.</text>
</comment>
<sequence length="83" mass="9434">MVIKALLLRELHANGVNPEDAIKLEDGERLSYSMLVDLILEMPEHHQQISTALHHIKSLNLDLLAYMRQLATGIHYSIQAYKG</sequence>
<protein>
    <submittedName>
        <fullName evidence="1">Uncharacterized protein</fullName>
    </submittedName>
</protein>